<protein>
    <submittedName>
        <fullName evidence="2">Uncharacterized protein</fullName>
    </submittedName>
</protein>
<accession>A0A2A6RFI0</accession>
<reference evidence="3" key="1">
    <citation type="submission" date="2017-08" db="EMBL/GenBank/DDBJ databases">
        <authorList>
            <person name="Grouzdev D.S."/>
            <person name="Gaisin V.A."/>
            <person name="Rysina M.S."/>
            <person name="Gorlenko V.M."/>
        </authorList>
    </citation>
    <scope>NUCLEOTIDE SEQUENCE [LARGE SCALE GENOMIC DNA]</scope>
    <source>
        <strain evidence="3">Kir15-3F</strain>
    </source>
</reference>
<sequence length="207" mass="23697">MQQMLSPTLQDATFRLIALLERHSDQLPLLDEELNRHRSIAQALVDQTRKAEVTLNAWRNALAQRWRFEVEAQRVFSTVLRDLSLYYGSDPAYALIIAPVRSSSAITPIELLCDVRRLEAAIDLLAPRPPFADDCTQRLRDAAERLADAIDQTEQREAERRNVVAEQRLVNQLLQRAYERTHSLLMRHLTTVDLSILPPPPEIEKAA</sequence>
<keyword evidence="3" id="KW-1185">Reference proteome</keyword>
<comment type="caution">
    <text evidence="2">The sequence shown here is derived from an EMBL/GenBank/DDBJ whole genome shotgun (WGS) entry which is preliminary data.</text>
</comment>
<gene>
    <name evidence="2" type="ORF">CJ255_18050</name>
</gene>
<dbReference type="EMBL" id="NQWI01000121">
    <property type="protein sequence ID" value="PDW01638.1"/>
    <property type="molecule type" value="Genomic_DNA"/>
</dbReference>
<dbReference type="Proteomes" id="UP000220527">
    <property type="component" value="Unassembled WGS sequence"/>
</dbReference>
<name>A0A2A6RFI0_9CHLR</name>
<dbReference type="OrthoDB" id="160699at2"/>
<evidence type="ECO:0000313" key="3">
    <source>
        <dbReference type="Proteomes" id="UP000220527"/>
    </source>
</evidence>
<evidence type="ECO:0000313" key="2">
    <source>
        <dbReference type="EMBL" id="PDW01638.1"/>
    </source>
</evidence>
<evidence type="ECO:0000256" key="1">
    <source>
        <dbReference type="SAM" id="Coils"/>
    </source>
</evidence>
<dbReference type="AlphaFoldDB" id="A0A2A6RFI0"/>
<keyword evidence="1" id="KW-0175">Coiled coil</keyword>
<dbReference type="RefSeq" id="WP_097645492.1">
    <property type="nucleotide sequence ID" value="NZ_NQWI01000121.1"/>
</dbReference>
<proteinExistence type="predicted"/>
<organism evidence="2 3">
    <name type="scientific">Candidatus Viridilinea mediisalina</name>
    <dbReference type="NCBI Taxonomy" id="2024553"/>
    <lineage>
        <taxon>Bacteria</taxon>
        <taxon>Bacillati</taxon>
        <taxon>Chloroflexota</taxon>
        <taxon>Chloroflexia</taxon>
        <taxon>Chloroflexales</taxon>
        <taxon>Chloroflexineae</taxon>
        <taxon>Oscillochloridaceae</taxon>
        <taxon>Candidatus Viridilinea</taxon>
    </lineage>
</organism>
<feature type="coiled-coil region" evidence="1">
    <location>
        <begin position="132"/>
        <end position="159"/>
    </location>
</feature>